<evidence type="ECO:0000256" key="4">
    <source>
        <dbReference type="ARBA" id="ARBA00024746"/>
    </source>
</evidence>
<dbReference type="AlphaFoldDB" id="A3K323"/>
<dbReference type="EMBL" id="AAYA01000005">
    <property type="protein sequence ID" value="EBA08582.1"/>
    <property type="molecule type" value="Genomic_DNA"/>
</dbReference>
<feature type="domain" description="FlgD/Vpr Ig-like" evidence="5">
    <location>
        <begin position="71"/>
        <end position="138"/>
    </location>
</feature>
<keyword evidence="3" id="KW-1005">Bacterial flagellum biogenesis</keyword>
<evidence type="ECO:0000313" key="6">
    <source>
        <dbReference type="EMBL" id="EBA08582.1"/>
    </source>
</evidence>
<protein>
    <recommendedName>
        <fullName evidence="2">Basal-body rod modification protein FlgD</fullName>
    </recommendedName>
</protein>
<keyword evidence="7" id="KW-1185">Reference proteome</keyword>
<dbReference type="eggNOG" id="COG1843">
    <property type="taxonomic scope" value="Bacteria"/>
</dbReference>
<reference evidence="6 7" key="1">
    <citation type="submission" date="2006-06" db="EMBL/GenBank/DDBJ databases">
        <authorList>
            <person name="Moran M.A."/>
            <person name="Ferriera S."/>
            <person name="Johnson J."/>
            <person name="Kravitz S."/>
            <person name="Beeson K."/>
            <person name="Sutton G."/>
            <person name="Rogers Y.-H."/>
            <person name="Friedman R."/>
            <person name="Frazier M."/>
            <person name="Venter J.C."/>
        </authorList>
    </citation>
    <scope>NUCLEOTIDE SEQUENCE [LARGE SCALE GENOMIC DNA]</scope>
    <source>
        <strain evidence="6 7">E-37</strain>
    </source>
</reference>
<dbReference type="InterPro" id="IPR005648">
    <property type="entry name" value="FlgD"/>
</dbReference>
<dbReference type="Pfam" id="PF03963">
    <property type="entry name" value="FlgD"/>
    <property type="match status" value="1"/>
</dbReference>
<name>A3K323_SAGS3</name>
<dbReference type="InterPro" id="IPR025965">
    <property type="entry name" value="FlgD/Vpr_Ig-like"/>
</dbReference>
<evidence type="ECO:0000256" key="1">
    <source>
        <dbReference type="ARBA" id="ARBA00010577"/>
    </source>
</evidence>
<dbReference type="Proteomes" id="UP000005713">
    <property type="component" value="Unassembled WGS sequence"/>
</dbReference>
<dbReference type="Pfam" id="PF13860">
    <property type="entry name" value="FlgD_ig"/>
    <property type="match status" value="1"/>
</dbReference>
<evidence type="ECO:0000313" key="7">
    <source>
        <dbReference type="Proteomes" id="UP000005713"/>
    </source>
</evidence>
<sequence>MLTVQVQNQDPLNPVDSTEYATQLATFSSVEQQVQTNELLRNISATLGGNSLNEFGRWIGMEGLVRAPAMFDGVAPVTIRPDFSEDADRAVLVVRDAAGEEVQRFDIDVGEDAVVWGGHDSEGNALPVGVYRFDVESYIDKRFDGSTMARVYSRIDEVRNDNGTVLLRFADGSEATSEEIGGLRQARP</sequence>
<dbReference type="Gene3D" id="2.60.40.4070">
    <property type="match status" value="1"/>
</dbReference>
<comment type="function">
    <text evidence="4">Required for flagellar hook formation. May act as a scaffolding protein.</text>
</comment>
<comment type="caution">
    <text evidence="6">The sequence shown here is derived from an EMBL/GenBank/DDBJ whole genome shotgun (WGS) entry which is preliminary data.</text>
</comment>
<organism evidence="6 7">
    <name type="scientific">Sagittula stellata (strain ATCC 700073 / DSM 11524 / E-37)</name>
    <dbReference type="NCBI Taxonomy" id="388399"/>
    <lineage>
        <taxon>Bacteria</taxon>
        <taxon>Pseudomonadati</taxon>
        <taxon>Pseudomonadota</taxon>
        <taxon>Alphaproteobacteria</taxon>
        <taxon>Rhodobacterales</taxon>
        <taxon>Roseobacteraceae</taxon>
        <taxon>Sagittula</taxon>
    </lineage>
</organism>
<dbReference type="GO" id="GO:0044781">
    <property type="term" value="P:bacterial-type flagellum organization"/>
    <property type="evidence" value="ECO:0007669"/>
    <property type="project" value="UniProtKB-KW"/>
</dbReference>
<proteinExistence type="inferred from homology"/>
<comment type="similarity">
    <text evidence="1">Belongs to the FlgD family.</text>
</comment>
<evidence type="ECO:0000259" key="5">
    <source>
        <dbReference type="Pfam" id="PF13860"/>
    </source>
</evidence>
<gene>
    <name evidence="6" type="ORF">SSE37_17258</name>
</gene>
<accession>A3K323</accession>
<evidence type="ECO:0000256" key="2">
    <source>
        <dbReference type="ARBA" id="ARBA00016013"/>
    </source>
</evidence>
<evidence type="ECO:0000256" key="3">
    <source>
        <dbReference type="ARBA" id="ARBA00022795"/>
    </source>
</evidence>